<dbReference type="HAMAP" id="MF_01416">
    <property type="entry name" value="ATP_synth_delta_bact"/>
    <property type="match status" value="1"/>
</dbReference>
<dbReference type="PROSITE" id="PS00389">
    <property type="entry name" value="ATPASE_DELTA"/>
    <property type="match status" value="1"/>
</dbReference>
<keyword evidence="6 8" id="KW-0139">CF(1)</keyword>
<keyword evidence="2 8" id="KW-0813">Transport</keyword>
<reference evidence="9 10" key="1">
    <citation type="submission" date="2019-03" db="EMBL/GenBank/DDBJ databases">
        <title>Genomic Encyclopedia of Type Strains, Phase IV (KMG-IV): sequencing the most valuable type-strain genomes for metagenomic binning, comparative biology and taxonomic classification.</title>
        <authorList>
            <person name="Goeker M."/>
        </authorList>
    </citation>
    <scope>NUCLEOTIDE SEQUENCE [LARGE SCALE GENOMIC DNA]</scope>
    <source>
        <strain evidence="9 10">DSM 24629</strain>
    </source>
</reference>
<dbReference type="InterPro" id="IPR020781">
    <property type="entry name" value="ATPase_OSCP/d_CS"/>
</dbReference>
<evidence type="ECO:0000256" key="4">
    <source>
        <dbReference type="ARBA" id="ARBA00023065"/>
    </source>
</evidence>
<dbReference type="EMBL" id="SMAL01000009">
    <property type="protein sequence ID" value="TCT13088.1"/>
    <property type="molecule type" value="Genomic_DNA"/>
</dbReference>
<proteinExistence type="inferred from homology"/>
<evidence type="ECO:0000256" key="5">
    <source>
        <dbReference type="ARBA" id="ARBA00023136"/>
    </source>
</evidence>
<comment type="function">
    <text evidence="8">F(1)F(0) ATP synthase produces ATP from ADP in the presence of a proton or sodium gradient. F-type ATPases consist of two structural domains, F(1) containing the extramembraneous catalytic core and F(0) containing the membrane proton channel, linked together by a central stalk and a peripheral stalk. During catalysis, ATP synthesis in the catalytic domain of F(1) is coupled via a rotary mechanism of the central stalk subunits to proton translocation.</text>
</comment>
<dbReference type="InterPro" id="IPR026015">
    <property type="entry name" value="ATP_synth_OSCP/delta_N_sf"/>
</dbReference>
<dbReference type="Gene3D" id="1.10.520.20">
    <property type="entry name" value="N-terminal domain of the delta subunit of the F1F0-ATP synthase"/>
    <property type="match status" value="1"/>
</dbReference>
<organism evidence="9 10">
    <name type="scientific">Natranaerovirga pectinivora</name>
    <dbReference type="NCBI Taxonomy" id="682400"/>
    <lineage>
        <taxon>Bacteria</taxon>
        <taxon>Bacillati</taxon>
        <taxon>Bacillota</taxon>
        <taxon>Clostridia</taxon>
        <taxon>Lachnospirales</taxon>
        <taxon>Natranaerovirgaceae</taxon>
        <taxon>Natranaerovirga</taxon>
    </lineage>
</organism>
<comment type="similarity">
    <text evidence="8">Belongs to the ATPase delta chain family.</text>
</comment>
<keyword evidence="3 8" id="KW-0375">Hydrogen ion transport</keyword>
<keyword evidence="7 8" id="KW-0066">ATP synthesis</keyword>
<dbReference type="SUPFAM" id="SSF160527">
    <property type="entry name" value="V-type ATPase subunit E-like"/>
    <property type="match status" value="1"/>
</dbReference>
<comment type="caution">
    <text evidence="9">The sequence shown here is derived from an EMBL/GenBank/DDBJ whole genome shotgun (WGS) entry which is preliminary data.</text>
</comment>
<protein>
    <recommendedName>
        <fullName evidence="8">ATP synthase subunit delta</fullName>
    </recommendedName>
    <alternativeName>
        <fullName evidence="8">ATP synthase F(1) sector subunit delta</fullName>
    </alternativeName>
    <alternativeName>
        <fullName evidence="8">F-type ATPase subunit delta</fullName>
        <shortName evidence="8">F-ATPase subunit delta</shortName>
    </alternativeName>
</protein>
<keyword evidence="10" id="KW-1185">Reference proteome</keyword>
<name>A0A4R3MK66_9FIRM</name>
<comment type="function">
    <text evidence="8">This protein is part of the stalk that links CF(0) to CF(1). It either transmits conformational changes from CF(0) to CF(1) or is implicated in proton conduction.</text>
</comment>
<dbReference type="PANTHER" id="PTHR11910">
    <property type="entry name" value="ATP SYNTHASE DELTA CHAIN"/>
    <property type="match status" value="1"/>
</dbReference>
<dbReference type="Pfam" id="PF00213">
    <property type="entry name" value="OSCP"/>
    <property type="match status" value="1"/>
</dbReference>
<dbReference type="NCBIfam" id="TIGR01145">
    <property type="entry name" value="ATP_synt_delta"/>
    <property type="match status" value="1"/>
</dbReference>
<dbReference type="SUPFAM" id="SSF47928">
    <property type="entry name" value="N-terminal domain of the delta subunit of the F1F0-ATP synthase"/>
    <property type="match status" value="1"/>
</dbReference>
<keyword evidence="4 8" id="KW-0406">Ion transport</keyword>
<dbReference type="GO" id="GO:0005886">
    <property type="term" value="C:plasma membrane"/>
    <property type="evidence" value="ECO:0007669"/>
    <property type="project" value="UniProtKB-SubCell"/>
</dbReference>
<evidence type="ECO:0000256" key="3">
    <source>
        <dbReference type="ARBA" id="ARBA00022781"/>
    </source>
</evidence>
<dbReference type="GO" id="GO:0046933">
    <property type="term" value="F:proton-transporting ATP synthase activity, rotational mechanism"/>
    <property type="evidence" value="ECO:0007669"/>
    <property type="project" value="UniProtKB-UniRule"/>
</dbReference>
<comment type="subcellular location">
    <subcellularLocation>
        <location evidence="8">Cell membrane</location>
        <topology evidence="8">Peripheral membrane protein</topology>
    </subcellularLocation>
    <subcellularLocation>
        <location evidence="1">Membrane</location>
    </subcellularLocation>
</comment>
<evidence type="ECO:0000256" key="2">
    <source>
        <dbReference type="ARBA" id="ARBA00022448"/>
    </source>
</evidence>
<evidence type="ECO:0000313" key="10">
    <source>
        <dbReference type="Proteomes" id="UP000294902"/>
    </source>
</evidence>
<gene>
    <name evidence="8" type="primary">atpH</name>
    <name evidence="9" type="ORF">EDC18_10951</name>
</gene>
<dbReference type="InterPro" id="IPR000711">
    <property type="entry name" value="ATPase_OSCP/dsu"/>
</dbReference>
<dbReference type="GO" id="GO:0045259">
    <property type="term" value="C:proton-transporting ATP synthase complex"/>
    <property type="evidence" value="ECO:0007669"/>
    <property type="project" value="UniProtKB-KW"/>
</dbReference>
<sequence length="180" mass="20684">MAQLVVKTYSRALFQLAQEENIKEKLEEESIVILDVLKNNEDFLTLLNHPKISKDEKISIFEESFVNLSNELLGLMSVIIKKDRYMYIIDILKDFLEIIKEDKGIVTASVFSAKELDEKQKAKIEQRLENLTNKKVETVYTVDQSLVGGLKIRIGDRIVDNSIKGRIDLMAKELLKIQLA</sequence>
<accession>A0A4R3MK66</accession>
<dbReference type="PRINTS" id="PR00125">
    <property type="entry name" value="ATPASEDELTA"/>
</dbReference>
<keyword evidence="8" id="KW-1003">Cell membrane</keyword>
<evidence type="ECO:0000256" key="1">
    <source>
        <dbReference type="ARBA" id="ARBA00004370"/>
    </source>
</evidence>
<dbReference type="OrthoDB" id="9802471at2"/>
<evidence type="ECO:0000256" key="6">
    <source>
        <dbReference type="ARBA" id="ARBA00023196"/>
    </source>
</evidence>
<dbReference type="Proteomes" id="UP000294902">
    <property type="component" value="Unassembled WGS sequence"/>
</dbReference>
<dbReference type="AlphaFoldDB" id="A0A4R3MK66"/>
<keyword evidence="5 8" id="KW-0472">Membrane</keyword>
<evidence type="ECO:0000313" key="9">
    <source>
        <dbReference type="EMBL" id="TCT13088.1"/>
    </source>
</evidence>
<evidence type="ECO:0000256" key="7">
    <source>
        <dbReference type="ARBA" id="ARBA00023310"/>
    </source>
</evidence>
<dbReference type="RefSeq" id="WP_132253392.1">
    <property type="nucleotide sequence ID" value="NZ_SMAL01000009.1"/>
</dbReference>
<evidence type="ECO:0000256" key="8">
    <source>
        <dbReference type="HAMAP-Rule" id="MF_01416"/>
    </source>
</evidence>